<proteinExistence type="predicted"/>
<dbReference type="AlphaFoldDB" id="A0A932M284"/>
<evidence type="ECO:0000256" key="4">
    <source>
        <dbReference type="ARBA" id="ARBA00023014"/>
    </source>
</evidence>
<gene>
    <name evidence="6" type="ORF">HYY65_11430</name>
</gene>
<dbReference type="Proteomes" id="UP000741360">
    <property type="component" value="Unassembled WGS sequence"/>
</dbReference>
<dbReference type="GO" id="GO:0051539">
    <property type="term" value="F:4 iron, 4 sulfur cluster binding"/>
    <property type="evidence" value="ECO:0007669"/>
    <property type="project" value="UniProtKB-KW"/>
</dbReference>
<dbReference type="InterPro" id="IPR050954">
    <property type="entry name" value="ET_IronSulfur_Cluster-Binding"/>
</dbReference>
<protein>
    <submittedName>
        <fullName evidence="6">4Fe-4S dicluster domain-containing protein</fullName>
    </submittedName>
</protein>
<dbReference type="InterPro" id="IPR017896">
    <property type="entry name" value="4Fe4S_Fe-S-bd"/>
</dbReference>
<evidence type="ECO:0000313" key="7">
    <source>
        <dbReference type="Proteomes" id="UP000741360"/>
    </source>
</evidence>
<keyword evidence="4" id="KW-0411">Iron-sulfur</keyword>
<dbReference type="Gene3D" id="3.30.70.20">
    <property type="match status" value="2"/>
</dbReference>
<evidence type="ECO:0000259" key="5">
    <source>
        <dbReference type="PROSITE" id="PS51379"/>
    </source>
</evidence>
<evidence type="ECO:0000313" key="6">
    <source>
        <dbReference type="EMBL" id="MBI3015641.1"/>
    </source>
</evidence>
<dbReference type="PANTHER" id="PTHR43177">
    <property type="entry name" value="PROTEIN NRFC"/>
    <property type="match status" value="1"/>
</dbReference>
<accession>A0A932M284</accession>
<keyword evidence="3" id="KW-0408">Iron</keyword>
<evidence type="ECO:0000256" key="1">
    <source>
        <dbReference type="ARBA" id="ARBA00022485"/>
    </source>
</evidence>
<keyword evidence="1" id="KW-0004">4Fe-4S</keyword>
<name>A0A932M284_UNCTE</name>
<dbReference type="PROSITE" id="PS51379">
    <property type="entry name" value="4FE4S_FER_2"/>
    <property type="match status" value="1"/>
</dbReference>
<evidence type="ECO:0000256" key="2">
    <source>
        <dbReference type="ARBA" id="ARBA00022723"/>
    </source>
</evidence>
<organism evidence="6 7">
    <name type="scientific">Tectimicrobiota bacterium</name>
    <dbReference type="NCBI Taxonomy" id="2528274"/>
    <lineage>
        <taxon>Bacteria</taxon>
        <taxon>Pseudomonadati</taxon>
        <taxon>Nitrospinota/Tectimicrobiota group</taxon>
        <taxon>Candidatus Tectimicrobiota</taxon>
    </lineage>
</organism>
<reference evidence="6" key="1">
    <citation type="submission" date="2020-07" db="EMBL/GenBank/DDBJ databases">
        <title>Huge and variable diversity of episymbiotic CPR bacteria and DPANN archaea in groundwater ecosystems.</title>
        <authorList>
            <person name="He C.Y."/>
            <person name="Keren R."/>
            <person name="Whittaker M."/>
            <person name="Farag I.F."/>
            <person name="Doudna J."/>
            <person name="Cate J.H.D."/>
            <person name="Banfield J.F."/>
        </authorList>
    </citation>
    <scope>NUCLEOTIDE SEQUENCE</scope>
    <source>
        <strain evidence="6">NC_groundwater_717_Ag_S-0.2um_59_8</strain>
    </source>
</reference>
<dbReference type="CDD" id="cd10551">
    <property type="entry name" value="PsrB"/>
    <property type="match status" value="1"/>
</dbReference>
<comment type="caution">
    <text evidence="6">The sequence shown here is derived from an EMBL/GenBank/DDBJ whole genome shotgun (WGS) entry which is preliminary data.</text>
</comment>
<feature type="domain" description="4Fe-4S ferredoxin-type" evidence="5">
    <location>
        <begin position="28"/>
        <end position="58"/>
    </location>
</feature>
<dbReference type="Pfam" id="PF13247">
    <property type="entry name" value="Fer4_11"/>
    <property type="match status" value="2"/>
</dbReference>
<keyword evidence="2" id="KW-0479">Metal-binding</keyword>
<dbReference type="EMBL" id="JACPSX010000217">
    <property type="protein sequence ID" value="MBI3015641.1"/>
    <property type="molecule type" value="Genomic_DNA"/>
</dbReference>
<dbReference type="SUPFAM" id="SSF54862">
    <property type="entry name" value="4Fe-4S ferredoxins"/>
    <property type="match status" value="1"/>
</dbReference>
<dbReference type="PANTHER" id="PTHR43177:SF3">
    <property type="entry name" value="PROTEIN NRFC HOMOLOG"/>
    <property type="match status" value="1"/>
</dbReference>
<sequence>MDGTADSLLRMQAEIRRALQKPVEQRGWIMVVDGRRCVGCRACVVACVAENVLPPGVTYRSVPEIEFGSYPEVKKYPMPTQCMQCDKPPCLPAANAIAPGSIIKRPDGIVAINYAKFRGRAAFRAAAKACPYKALYYDDGSFYTQSTPALQAYERTVGHDYGHHWVREPKKASGPPAGGGRKCHFCLHRLNAGLLPVCVSTCIGRALYFGDKNDAQSLVNELKEKNKNKILRVRENRGTEPRVYYVTDDPQFIAGFHS</sequence>
<dbReference type="GO" id="GO:0046872">
    <property type="term" value="F:metal ion binding"/>
    <property type="evidence" value="ECO:0007669"/>
    <property type="project" value="UniProtKB-KW"/>
</dbReference>
<evidence type="ECO:0000256" key="3">
    <source>
        <dbReference type="ARBA" id="ARBA00023004"/>
    </source>
</evidence>